<feature type="disulfide bond" description="Redox-active" evidence="3">
    <location>
        <begin position="102"/>
        <end position="106"/>
    </location>
</feature>
<dbReference type="InterPro" id="IPR036249">
    <property type="entry name" value="Thioredoxin-like_sf"/>
</dbReference>
<sequence>MRKDTRMRTGLAIVGLSFFLLLCKEEKISEEYPKDITDFASYRTERLPFFLGKDMRPDWDRKDQSKARSLEEFSFRDQTGSQFGGKNLDGKISIVSFFFTGCQGICPVLTNKLKIVQKATLDQDDVTILSFSVTPDADTPELLSVYAKKQNIHYKRWKLITGDRGQIYSLARRSLNADTYSAQDAPEEEKLSSKDFLHSENVYLLDTKRRIRGVYSGRMDASMQELVRDISVLRKEILEEKKATDRDPSFGMKFSENESK</sequence>
<keyword evidence="3" id="KW-1015">Disulfide bond</keyword>
<accession>A0A4R9FTU2</accession>
<dbReference type="InterPro" id="IPR003782">
    <property type="entry name" value="SCO1/SenC"/>
</dbReference>
<dbReference type="AlphaFoldDB" id="A0A4R9FTU2"/>
<dbReference type="Pfam" id="PF02630">
    <property type="entry name" value="SCO1-SenC"/>
    <property type="match status" value="1"/>
</dbReference>
<protein>
    <submittedName>
        <fullName evidence="4">SCO family protein</fullName>
    </submittedName>
</protein>
<feature type="binding site" evidence="2">
    <location>
        <position position="102"/>
    </location>
    <ligand>
        <name>Cu cation</name>
        <dbReference type="ChEBI" id="CHEBI:23378"/>
    </ligand>
</feature>
<comment type="caution">
    <text evidence="4">The sequence shown here is derived from an EMBL/GenBank/DDBJ whole genome shotgun (WGS) entry which is preliminary data.</text>
</comment>
<keyword evidence="5" id="KW-1185">Reference proteome</keyword>
<comment type="similarity">
    <text evidence="1">Belongs to the SCO1/2 family.</text>
</comment>
<dbReference type="SUPFAM" id="SSF52833">
    <property type="entry name" value="Thioredoxin-like"/>
    <property type="match status" value="1"/>
</dbReference>
<feature type="binding site" evidence="2">
    <location>
        <position position="106"/>
    </location>
    <ligand>
        <name>Cu cation</name>
        <dbReference type="ChEBI" id="CHEBI:23378"/>
    </ligand>
</feature>
<evidence type="ECO:0000256" key="2">
    <source>
        <dbReference type="PIRSR" id="PIRSR603782-1"/>
    </source>
</evidence>
<dbReference type="CDD" id="cd02968">
    <property type="entry name" value="SCO"/>
    <property type="match status" value="1"/>
</dbReference>
<evidence type="ECO:0000313" key="4">
    <source>
        <dbReference type="EMBL" id="TGK01690.1"/>
    </source>
</evidence>
<dbReference type="PANTHER" id="PTHR12151">
    <property type="entry name" value="ELECTRON TRANSPORT PROTIN SCO1/SENC FAMILY MEMBER"/>
    <property type="match status" value="1"/>
</dbReference>
<feature type="binding site" evidence="2">
    <location>
        <position position="198"/>
    </location>
    <ligand>
        <name>Cu cation</name>
        <dbReference type="ChEBI" id="CHEBI:23378"/>
    </ligand>
</feature>
<organism evidence="4 5">
    <name type="scientific">Leptospira semungkisensis</name>
    <dbReference type="NCBI Taxonomy" id="2484985"/>
    <lineage>
        <taxon>Bacteria</taxon>
        <taxon>Pseudomonadati</taxon>
        <taxon>Spirochaetota</taxon>
        <taxon>Spirochaetia</taxon>
        <taxon>Leptospirales</taxon>
        <taxon>Leptospiraceae</taxon>
        <taxon>Leptospira</taxon>
    </lineage>
</organism>
<gene>
    <name evidence="4" type="ORF">EHO59_11315</name>
</gene>
<keyword evidence="2" id="KW-0479">Metal-binding</keyword>
<dbReference type="PANTHER" id="PTHR12151:SF25">
    <property type="entry name" value="LINALOOL DEHYDRATASE_ISOMERASE DOMAIN-CONTAINING PROTEIN"/>
    <property type="match status" value="1"/>
</dbReference>
<dbReference type="Proteomes" id="UP000297453">
    <property type="component" value="Unassembled WGS sequence"/>
</dbReference>
<dbReference type="OrthoDB" id="339426at2"/>
<name>A0A4R9FTU2_9LEPT</name>
<dbReference type="EMBL" id="RQEP01000016">
    <property type="protein sequence ID" value="TGK01690.1"/>
    <property type="molecule type" value="Genomic_DNA"/>
</dbReference>
<evidence type="ECO:0000256" key="1">
    <source>
        <dbReference type="ARBA" id="ARBA00010996"/>
    </source>
</evidence>
<dbReference type="Gene3D" id="3.40.30.10">
    <property type="entry name" value="Glutaredoxin"/>
    <property type="match status" value="1"/>
</dbReference>
<dbReference type="GO" id="GO:0046872">
    <property type="term" value="F:metal ion binding"/>
    <property type="evidence" value="ECO:0007669"/>
    <property type="project" value="UniProtKB-KW"/>
</dbReference>
<evidence type="ECO:0000313" key="5">
    <source>
        <dbReference type="Proteomes" id="UP000297453"/>
    </source>
</evidence>
<reference evidence="4" key="1">
    <citation type="journal article" date="2019" name="PLoS Negl. Trop. Dis.">
        <title>Revisiting the worldwide diversity of Leptospira species in the environment.</title>
        <authorList>
            <person name="Vincent A.T."/>
            <person name="Schiettekatte O."/>
            <person name="Bourhy P."/>
            <person name="Veyrier F.J."/>
            <person name="Picardeau M."/>
        </authorList>
    </citation>
    <scope>NUCLEOTIDE SEQUENCE [LARGE SCALE GENOMIC DNA]</scope>
    <source>
        <strain evidence="4">SSS9</strain>
    </source>
</reference>
<proteinExistence type="inferred from homology"/>
<keyword evidence="2" id="KW-0186">Copper</keyword>
<evidence type="ECO:0000256" key="3">
    <source>
        <dbReference type="PIRSR" id="PIRSR603782-2"/>
    </source>
</evidence>